<name>A0A975WE53_9RHOB</name>
<keyword evidence="1" id="KW-1133">Transmembrane helix</keyword>
<evidence type="ECO:0000313" key="3">
    <source>
        <dbReference type="Proteomes" id="UP000182932"/>
    </source>
</evidence>
<evidence type="ECO:0000313" key="2">
    <source>
        <dbReference type="EMBL" id="SEK05667.1"/>
    </source>
</evidence>
<organism evidence="2 3">
    <name type="scientific">Marinovum algicola</name>
    <dbReference type="NCBI Taxonomy" id="42444"/>
    <lineage>
        <taxon>Bacteria</taxon>
        <taxon>Pseudomonadati</taxon>
        <taxon>Pseudomonadota</taxon>
        <taxon>Alphaproteobacteria</taxon>
        <taxon>Rhodobacterales</taxon>
        <taxon>Roseobacteraceae</taxon>
        <taxon>Marinovum</taxon>
    </lineage>
</organism>
<protein>
    <submittedName>
        <fullName evidence="2">Uncharacterized protein</fullName>
    </submittedName>
</protein>
<comment type="caution">
    <text evidence="2">The sequence shown here is derived from an EMBL/GenBank/DDBJ whole genome shotgun (WGS) entry which is preliminary data.</text>
</comment>
<gene>
    <name evidence="2" type="ORF">SAMN04487940_12213</name>
</gene>
<accession>A0A975WE53</accession>
<dbReference type="AlphaFoldDB" id="A0A975WE53"/>
<dbReference type="EMBL" id="FNYY01000022">
    <property type="protein sequence ID" value="SEK05667.1"/>
    <property type="molecule type" value="Genomic_DNA"/>
</dbReference>
<dbReference type="RefSeq" id="WP_350159954.1">
    <property type="nucleotide sequence ID" value="NZ_CBDCHJ010000005.1"/>
</dbReference>
<feature type="transmembrane region" description="Helical" evidence="1">
    <location>
        <begin position="20"/>
        <end position="39"/>
    </location>
</feature>
<proteinExistence type="predicted"/>
<sequence length="40" mass="4345">MMTRDEIIRDARTRAGTLPAVFVVYGILLATMVATGMAMT</sequence>
<keyword evidence="3" id="KW-1185">Reference proteome</keyword>
<keyword evidence="1" id="KW-0472">Membrane</keyword>
<dbReference type="Proteomes" id="UP000182932">
    <property type="component" value="Unassembled WGS sequence"/>
</dbReference>
<keyword evidence="1" id="KW-0812">Transmembrane</keyword>
<evidence type="ECO:0000256" key="1">
    <source>
        <dbReference type="SAM" id="Phobius"/>
    </source>
</evidence>
<reference evidence="2 3" key="1">
    <citation type="submission" date="2016-10" db="EMBL/GenBank/DDBJ databases">
        <authorList>
            <person name="Varghese N."/>
            <person name="Submissions S."/>
        </authorList>
    </citation>
    <scope>NUCLEOTIDE SEQUENCE [LARGE SCALE GENOMIC DNA]</scope>
    <source>
        <strain evidence="2 3">FF3</strain>
    </source>
</reference>